<protein>
    <recommendedName>
        <fullName evidence="4">TadE family protein</fullName>
    </recommendedName>
</protein>
<sequence length="137" mass="14405">MRRWIQRLGSRRAELDEAAFALPVLLLVSLGLVNLALLGFAAINAANAAEYGARMGSMAQTAPVSAAYAAAQNKLSAVRVGNYTVSVTGGGQPGSPITVSVTYRVPNYFGGLGRLFGVSTPAEFQGRANAIFRQEGW</sequence>
<dbReference type="Proteomes" id="UP000008922">
    <property type="component" value="Chromosome"/>
</dbReference>
<evidence type="ECO:0000313" key="1">
    <source>
        <dbReference type="EMBL" id="BAJ64159.1"/>
    </source>
</evidence>
<dbReference type="STRING" id="926569.ANT_21330"/>
<dbReference type="HOGENOM" id="CLU_1861041_0_0_0"/>
<dbReference type="EMBL" id="AP012029">
    <property type="protein sequence ID" value="BAJ64159.1"/>
    <property type="molecule type" value="Genomic_DNA"/>
</dbReference>
<gene>
    <name evidence="1" type="ordered locus">ANT_21330</name>
    <name evidence="2" type="ordered locus">ANT_23980</name>
</gene>
<proteinExistence type="predicted"/>
<dbReference type="EMBL" id="AP012029">
    <property type="protein sequence ID" value="BAJ64424.1"/>
    <property type="molecule type" value="Genomic_DNA"/>
</dbReference>
<dbReference type="RefSeq" id="WP_013560529.1">
    <property type="nucleotide sequence ID" value="NC_014960.1"/>
</dbReference>
<dbReference type="InParanoid" id="E8MXS8"/>
<evidence type="ECO:0000313" key="2">
    <source>
        <dbReference type="EMBL" id="BAJ64424.1"/>
    </source>
</evidence>
<accession>E8MXS8</accession>
<dbReference type="OrthoDB" id="9834311at2"/>
<reference evidence="1 3" key="1">
    <citation type="submission" date="2010-12" db="EMBL/GenBank/DDBJ databases">
        <title>Whole genome sequence of Anaerolinea thermophila UNI-1.</title>
        <authorList>
            <person name="Narita-Yamada S."/>
            <person name="Kishi E."/>
            <person name="Watanabe Y."/>
            <person name="Takasaki K."/>
            <person name="Ankai A."/>
            <person name="Oguchi A."/>
            <person name="Fukui S."/>
            <person name="Takahashi M."/>
            <person name="Yashiro I."/>
            <person name="Hosoyama A."/>
            <person name="Sekiguchi Y."/>
            <person name="Hanada S."/>
            <person name="Fujita N."/>
        </authorList>
    </citation>
    <scope>NUCLEOTIDE SEQUENCE [LARGE SCALE GENOMIC DNA]</scope>
    <source>
        <strain evidence="3">DSM 14523 / JCM 11388 / NBRC 100420 / UNI-1</strain>
        <strain evidence="1">UNI-1</strain>
    </source>
</reference>
<name>E8MXS8_ANATU</name>
<dbReference type="KEGG" id="atm:ANT_23980"/>
<dbReference type="AlphaFoldDB" id="E8MXS8"/>
<keyword evidence="3" id="KW-1185">Reference proteome</keyword>
<evidence type="ECO:0000313" key="3">
    <source>
        <dbReference type="Proteomes" id="UP000008922"/>
    </source>
</evidence>
<evidence type="ECO:0008006" key="4">
    <source>
        <dbReference type="Google" id="ProtNLM"/>
    </source>
</evidence>
<organism evidence="1 3">
    <name type="scientific">Anaerolinea thermophila (strain DSM 14523 / JCM 11388 / NBRC 100420 / UNI-1)</name>
    <dbReference type="NCBI Taxonomy" id="926569"/>
    <lineage>
        <taxon>Bacteria</taxon>
        <taxon>Bacillati</taxon>
        <taxon>Chloroflexota</taxon>
        <taxon>Anaerolineae</taxon>
        <taxon>Anaerolineales</taxon>
        <taxon>Anaerolineaceae</taxon>
        <taxon>Anaerolinea</taxon>
    </lineage>
</organism>
<dbReference type="KEGG" id="atm:ANT_21330"/>